<dbReference type="SUPFAM" id="SSF52980">
    <property type="entry name" value="Restriction endonuclease-like"/>
    <property type="match status" value="1"/>
</dbReference>
<dbReference type="AlphaFoldDB" id="X1TBX3"/>
<dbReference type="EMBL" id="BARW01033926">
    <property type="protein sequence ID" value="GAJ02764.1"/>
    <property type="molecule type" value="Genomic_DNA"/>
</dbReference>
<gene>
    <name evidence="2" type="ORF">S12H4_53313</name>
</gene>
<organism evidence="2">
    <name type="scientific">marine sediment metagenome</name>
    <dbReference type="NCBI Taxonomy" id="412755"/>
    <lineage>
        <taxon>unclassified sequences</taxon>
        <taxon>metagenomes</taxon>
        <taxon>ecological metagenomes</taxon>
    </lineage>
</organism>
<evidence type="ECO:0000313" key="2">
    <source>
        <dbReference type="EMBL" id="GAJ02764.1"/>
    </source>
</evidence>
<sequence>MPSQYGKGAKFEIEVRDILLEDDWVAIRSAGSHGIIDVLGIKVNVKWFIQCRTKGNLSGSEREELVALAKKHDATPILAYKEGGNTIFEEVKLLKPNFHYEMRNGRFTKVDNE</sequence>
<accession>X1TBX3</accession>
<dbReference type="GO" id="GO:0008821">
    <property type="term" value="F:crossover junction DNA endonuclease activity"/>
    <property type="evidence" value="ECO:0007669"/>
    <property type="project" value="UniProtKB-EC"/>
</dbReference>
<evidence type="ECO:0000256" key="1">
    <source>
        <dbReference type="ARBA" id="ARBA00029354"/>
    </source>
</evidence>
<name>X1TBX3_9ZZZZ</name>
<dbReference type="InterPro" id="IPR011335">
    <property type="entry name" value="Restrct_endonuc-II-like"/>
</dbReference>
<protein>
    <recommendedName>
        <fullName evidence="3">Restriction endonuclease type IV Mrr domain-containing protein</fullName>
    </recommendedName>
</protein>
<proteinExistence type="predicted"/>
<comment type="catalytic activity">
    <reaction evidence="1">
        <text>Endonucleolytic cleavage at a junction such as a reciprocal single-stranded crossover between two homologous DNA duplexes (Holliday junction).</text>
        <dbReference type="EC" id="3.1.21.10"/>
    </reaction>
</comment>
<dbReference type="Gene3D" id="3.40.1350.10">
    <property type="match status" value="1"/>
</dbReference>
<dbReference type="Pfam" id="PF01870">
    <property type="entry name" value="Hjc"/>
    <property type="match status" value="1"/>
</dbReference>
<reference evidence="2" key="1">
    <citation type="journal article" date="2014" name="Front. Microbiol.">
        <title>High frequency of phylogenetically diverse reductive dehalogenase-homologous genes in deep subseafloor sedimentary metagenomes.</title>
        <authorList>
            <person name="Kawai M."/>
            <person name="Futagami T."/>
            <person name="Toyoda A."/>
            <person name="Takaki Y."/>
            <person name="Nishi S."/>
            <person name="Hori S."/>
            <person name="Arai W."/>
            <person name="Tsubouchi T."/>
            <person name="Morono Y."/>
            <person name="Uchiyama I."/>
            <person name="Ito T."/>
            <person name="Fujiyama A."/>
            <person name="Inagaki F."/>
            <person name="Takami H."/>
        </authorList>
    </citation>
    <scope>NUCLEOTIDE SEQUENCE</scope>
    <source>
        <strain evidence="2">Expedition CK06-06</strain>
    </source>
</reference>
<dbReference type="InterPro" id="IPR011856">
    <property type="entry name" value="tRNA_endonuc-like_dom_sf"/>
</dbReference>
<dbReference type="InterPro" id="IPR002732">
    <property type="entry name" value="Hjc"/>
</dbReference>
<dbReference type="GO" id="GO:0003676">
    <property type="term" value="F:nucleic acid binding"/>
    <property type="evidence" value="ECO:0007669"/>
    <property type="project" value="InterPro"/>
</dbReference>
<evidence type="ECO:0008006" key="3">
    <source>
        <dbReference type="Google" id="ProtNLM"/>
    </source>
</evidence>
<comment type="caution">
    <text evidence="2">The sequence shown here is derived from an EMBL/GenBank/DDBJ whole genome shotgun (WGS) entry which is preliminary data.</text>
</comment>